<keyword evidence="8" id="KW-0479">Metal-binding</keyword>
<keyword evidence="5 8" id="KW-0808">Transferase</keyword>
<reference evidence="10 11" key="1">
    <citation type="submission" date="2023-07" db="EMBL/GenBank/DDBJ databases">
        <title>Genomic Encyclopedia of Type Strains, Phase IV (KMG-IV): sequencing the most valuable type-strain genomes for metagenomic binning, comparative biology and taxonomic classification.</title>
        <authorList>
            <person name="Goeker M."/>
        </authorList>
    </citation>
    <scope>NUCLEOTIDE SEQUENCE [LARGE SCALE GENOMIC DNA]</scope>
    <source>
        <strain evidence="10 11">DSM 12751</strain>
    </source>
</reference>
<evidence type="ECO:0000256" key="4">
    <source>
        <dbReference type="ARBA" id="ARBA00022630"/>
    </source>
</evidence>
<dbReference type="RefSeq" id="WP_307395135.1">
    <property type="nucleotide sequence ID" value="NZ_BAAADK010000047.1"/>
</dbReference>
<proteinExistence type="predicted"/>
<dbReference type="GO" id="GO:0008168">
    <property type="term" value="F:methyltransferase activity"/>
    <property type="evidence" value="ECO:0007669"/>
    <property type="project" value="UniProtKB-KW"/>
</dbReference>
<keyword evidence="7" id="KW-0560">Oxidoreductase</keyword>
<evidence type="ECO:0000256" key="2">
    <source>
        <dbReference type="ARBA" id="ARBA00004777"/>
    </source>
</evidence>
<dbReference type="NCBIfam" id="NF006396">
    <property type="entry name" value="PRK08645.1"/>
    <property type="match status" value="1"/>
</dbReference>
<dbReference type="Pfam" id="PF02219">
    <property type="entry name" value="MTHFR"/>
    <property type="match status" value="1"/>
</dbReference>
<dbReference type="InterPro" id="IPR029041">
    <property type="entry name" value="FAD-linked_oxidoreductase-like"/>
</dbReference>
<dbReference type="Gene3D" id="3.20.20.330">
    <property type="entry name" value="Homocysteine-binding-like domain"/>
    <property type="match status" value="1"/>
</dbReference>
<feature type="binding site" evidence="8">
    <location>
        <position position="284"/>
    </location>
    <ligand>
        <name>Zn(2+)</name>
        <dbReference type="ChEBI" id="CHEBI:29105"/>
    </ligand>
</feature>
<evidence type="ECO:0000256" key="7">
    <source>
        <dbReference type="ARBA" id="ARBA00023002"/>
    </source>
</evidence>
<keyword evidence="3 8" id="KW-0489">Methyltransferase</keyword>
<name>A0ABT9W0U7_9BACI</name>
<evidence type="ECO:0000259" key="9">
    <source>
        <dbReference type="PROSITE" id="PS50970"/>
    </source>
</evidence>
<keyword evidence="8" id="KW-0862">Zinc</keyword>
<comment type="cofactor">
    <cofactor evidence="1">
        <name>FAD</name>
        <dbReference type="ChEBI" id="CHEBI:57692"/>
    </cofactor>
</comment>
<dbReference type="PANTHER" id="PTHR11103">
    <property type="entry name" value="SLR1189 PROTEIN"/>
    <property type="match status" value="1"/>
</dbReference>
<feature type="binding site" evidence="8">
    <location>
        <position position="285"/>
    </location>
    <ligand>
        <name>Zn(2+)</name>
        <dbReference type="ChEBI" id="CHEBI:29105"/>
    </ligand>
</feature>
<organism evidence="10 11">
    <name type="scientific">Caldalkalibacillus horti</name>
    <dbReference type="NCBI Taxonomy" id="77523"/>
    <lineage>
        <taxon>Bacteria</taxon>
        <taxon>Bacillati</taxon>
        <taxon>Bacillota</taxon>
        <taxon>Bacilli</taxon>
        <taxon>Bacillales</taxon>
        <taxon>Bacillaceae</taxon>
        <taxon>Caldalkalibacillus</taxon>
    </lineage>
</organism>
<dbReference type="SUPFAM" id="SSF51730">
    <property type="entry name" value="FAD-linked oxidoreductase"/>
    <property type="match status" value="1"/>
</dbReference>
<evidence type="ECO:0000256" key="3">
    <source>
        <dbReference type="ARBA" id="ARBA00022603"/>
    </source>
</evidence>
<dbReference type="Proteomes" id="UP001235840">
    <property type="component" value="Unassembled WGS sequence"/>
</dbReference>
<keyword evidence="11" id="KW-1185">Reference proteome</keyword>
<feature type="binding site" evidence="8">
    <location>
        <position position="219"/>
    </location>
    <ligand>
        <name>Zn(2+)</name>
        <dbReference type="ChEBI" id="CHEBI:29105"/>
    </ligand>
</feature>
<evidence type="ECO:0000256" key="8">
    <source>
        <dbReference type="PROSITE-ProRule" id="PRU00333"/>
    </source>
</evidence>
<protein>
    <submittedName>
        <fullName evidence="10">Homocysteine S-methyltransferase</fullName>
        <ecNumber evidence="10">2.1.1.10</ecNumber>
    </submittedName>
</protein>
<evidence type="ECO:0000256" key="5">
    <source>
        <dbReference type="ARBA" id="ARBA00022679"/>
    </source>
</evidence>
<dbReference type="InterPro" id="IPR003171">
    <property type="entry name" value="Mehydrof_redctse-like"/>
</dbReference>
<keyword evidence="6" id="KW-0274">FAD</keyword>
<evidence type="ECO:0000313" key="11">
    <source>
        <dbReference type="Proteomes" id="UP001235840"/>
    </source>
</evidence>
<keyword evidence="4" id="KW-0285">Flavoprotein</keyword>
<evidence type="ECO:0000256" key="6">
    <source>
        <dbReference type="ARBA" id="ARBA00022827"/>
    </source>
</evidence>
<feature type="domain" description="Hcy-binding" evidence="9">
    <location>
        <begin position="1"/>
        <end position="299"/>
    </location>
</feature>
<gene>
    <name evidence="10" type="ORF">J2S11_002630</name>
</gene>
<dbReference type="Gene3D" id="3.20.20.220">
    <property type="match status" value="1"/>
</dbReference>
<dbReference type="SUPFAM" id="SSF82282">
    <property type="entry name" value="Homocysteine S-methyltransferase"/>
    <property type="match status" value="1"/>
</dbReference>
<dbReference type="Pfam" id="PF02574">
    <property type="entry name" value="S-methyl_trans"/>
    <property type="match status" value="1"/>
</dbReference>
<dbReference type="InterPro" id="IPR003726">
    <property type="entry name" value="HCY_dom"/>
</dbReference>
<dbReference type="EMBL" id="JAUSTY010000010">
    <property type="protein sequence ID" value="MDQ0166714.1"/>
    <property type="molecule type" value="Genomic_DNA"/>
</dbReference>
<dbReference type="InterPro" id="IPR036589">
    <property type="entry name" value="HCY_dom_sf"/>
</dbReference>
<evidence type="ECO:0000256" key="1">
    <source>
        <dbReference type="ARBA" id="ARBA00001974"/>
    </source>
</evidence>
<sequence length="636" mass="70278">MNLLQALEKQILVADGAMGTLLYSYGIGLCYEELNLTEPELIKQIHKAYLSAGAQVIQTNTYGANYEKLSRYGLEDQVLEINRTAIKLAKEAIEEFKQDGGKNRGASLNQLSDSPYLLGTIGGIRGLGKKATTLDEIKRTFREQLYCLLLGNVDGILLETFYDMEELQTILPIIRKETDLPIIAQITLQEVGVVQDGLHVTEAFQQLIDLGADVIGLNCRQGPFHMVRSLEEVPIPKNAFLSAYPNASLPDYVDGQFEYKSEPEYFGQKALDLRNQGVRLMGGCCGTRPEHIAAMRKAVSGLEPLTTKEIKKLEQPITIIHQPPTEQPLYEKAKESNTIIVELDTPKKLDIQTFLQGAKALKEAGIDALTMADNSLATPRICNLSAGTLAKSQAGVRPLVHITCRDRNLIGLQSHLMGLHSLGIHDVLAVTGDPSKIGDFPGATSVYDLSSYELISLIKKFNEGLSYSGKPLGTKTSFTVAAAFNPNVRHLDKSIKRLEKKIECGADYFISQPVFSEKRLEEVYEGTKHLKTPIFIGIMPLVSSRNAEFLHHEVPGIQLTDQIREKMASVAGDPQASSQAGLEIAKGLAEKALQYFKGIYLITPFMRYDLTVELTKHIREITGSKKGIMYDDSYTV</sequence>
<evidence type="ECO:0000313" key="10">
    <source>
        <dbReference type="EMBL" id="MDQ0166714.1"/>
    </source>
</evidence>
<dbReference type="PANTHER" id="PTHR11103:SF18">
    <property type="entry name" value="SLR1189 PROTEIN"/>
    <property type="match status" value="1"/>
</dbReference>
<comment type="pathway">
    <text evidence="2">One-carbon metabolism; tetrahydrofolate interconversion.</text>
</comment>
<dbReference type="EC" id="2.1.1.10" evidence="10"/>
<dbReference type="GO" id="GO:0032259">
    <property type="term" value="P:methylation"/>
    <property type="evidence" value="ECO:0007669"/>
    <property type="project" value="UniProtKB-KW"/>
</dbReference>
<dbReference type="CDD" id="cd00537">
    <property type="entry name" value="MTHFR"/>
    <property type="match status" value="1"/>
</dbReference>
<comment type="caution">
    <text evidence="10">The sequence shown here is derived from an EMBL/GenBank/DDBJ whole genome shotgun (WGS) entry which is preliminary data.</text>
</comment>
<accession>A0ABT9W0U7</accession>
<dbReference type="PROSITE" id="PS50970">
    <property type="entry name" value="HCY"/>
    <property type="match status" value="1"/>
</dbReference>
<comment type="cofactor">
    <cofactor evidence="8">
        <name>Zn(2+)</name>
        <dbReference type="ChEBI" id="CHEBI:29105"/>
    </cofactor>
</comment>